<comment type="caution">
    <text evidence="2">The sequence shown here is derived from an EMBL/GenBank/DDBJ whole genome shotgun (WGS) entry which is preliminary data.</text>
</comment>
<dbReference type="PANTHER" id="PTHR37692:SF1">
    <property type="entry name" value="DUF420 DOMAIN-CONTAINING PROTEIN"/>
    <property type="match status" value="1"/>
</dbReference>
<feature type="transmembrane region" description="Helical" evidence="1">
    <location>
        <begin position="39"/>
        <end position="56"/>
    </location>
</feature>
<proteinExistence type="predicted"/>
<keyword evidence="1" id="KW-0472">Membrane</keyword>
<evidence type="ECO:0000313" key="2">
    <source>
        <dbReference type="EMBL" id="ERS92804.1"/>
    </source>
</evidence>
<evidence type="ECO:0000256" key="1">
    <source>
        <dbReference type="SAM" id="Phobius"/>
    </source>
</evidence>
<dbReference type="Pfam" id="PF04238">
    <property type="entry name" value="DUF420"/>
    <property type="match status" value="1"/>
</dbReference>
<feature type="transmembrane region" description="Helical" evidence="1">
    <location>
        <begin position="6"/>
        <end position="27"/>
    </location>
</feature>
<accession>A0ABN0PB97</accession>
<gene>
    <name evidence="2" type="ORF">SSIM_09925</name>
</gene>
<dbReference type="EMBL" id="AXDY01000009">
    <property type="protein sequence ID" value="ERS92804.1"/>
    <property type="molecule type" value="Genomic_DNA"/>
</dbReference>
<sequence length="153" mass="17227">MSLPILPTISTSCIQICAALVIVGWYLIKKRKIEAHKKVMLTAAFFALTFFIIYASRTFFIGNTAFGGPAWLKGYYHFFLIFHIALSTVGGLMGLFQIITAFKDKFNLHRKVGPWAAIIWIFTAFTGIIVYILLYVMYPGGETTSLFKATFGF</sequence>
<keyword evidence="3" id="KW-1185">Reference proteome</keyword>
<dbReference type="GeneID" id="77331975"/>
<feature type="transmembrane region" description="Helical" evidence="1">
    <location>
        <begin position="76"/>
        <end position="102"/>
    </location>
</feature>
<feature type="transmembrane region" description="Helical" evidence="1">
    <location>
        <begin position="114"/>
        <end position="138"/>
    </location>
</feature>
<keyword evidence="1" id="KW-0812">Transmembrane</keyword>
<keyword evidence="1" id="KW-1133">Transmembrane helix</keyword>
<dbReference type="PANTHER" id="PTHR37692">
    <property type="entry name" value="HYPOTHETICAL MEMBRANE SPANNING PROTEIN"/>
    <property type="match status" value="1"/>
</dbReference>
<organism evidence="2 3">
    <name type="scientific">Staphylococcus simulans UMC-CNS-990</name>
    <dbReference type="NCBI Taxonomy" id="1405498"/>
    <lineage>
        <taxon>Bacteria</taxon>
        <taxon>Bacillati</taxon>
        <taxon>Bacillota</taxon>
        <taxon>Bacilli</taxon>
        <taxon>Bacillales</taxon>
        <taxon>Staphylococcaceae</taxon>
        <taxon>Staphylococcus</taxon>
    </lineage>
</organism>
<dbReference type="RefSeq" id="WP_002480547.1">
    <property type="nucleotide sequence ID" value="NZ_AXDY01000009.1"/>
</dbReference>
<dbReference type="Proteomes" id="UP000017131">
    <property type="component" value="Unassembled WGS sequence"/>
</dbReference>
<evidence type="ECO:0000313" key="3">
    <source>
        <dbReference type="Proteomes" id="UP000017131"/>
    </source>
</evidence>
<dbReference type="InterPro" id="IPR007352">
    <property type="entry name" value="DUF420"/>
</dbReference>
<protein>
    <submittedName>
        <fullName evidence="2">Membrane protein</fullName>
    </submittedName>
</protein>
<reference evidence="2 3" key="1">
    <citation type="journal article" date="2013" name="Genome Announc.">
        <title>Draft Genome Sequence of Staphylococcus simulans UMC-CNS-990, Isolated from a Case of Chronic Bovine Mastitis.</title>
        <authorList>
            <person name="Calcutt M.J."/>
            <person name="Foecking M.F."/>
            <person name="Hsieh H.Y."/>
            <person name="Perry J."/>
            <person name="Stewart G.C."/>
            <person name="Middleton J.R."/>
        </authorList>
    </citation>
    <scope>NUCLEOTIDE SEQUENCE [LARGE SCALE GENOMIC DNA]</scope>
    <source>
        <strain evidence="2 3">UMC-CNS-990</strain>
    </source>
</reference>
<name>A0ABN0PB97_STASI</name>